<evidence type="ECO:0000313" key="2">
    <source>
        <dbReference type="Proteomes" id="UP000230066"/>
    </source>
</evidence>
<evidence type="ECO:0000313" key="1">
    <source>
        <dbReference type="EMBL" id="THD18597.1"/>
    </source>
</evidence>
<organism evidence="1 2">
    <name type="scientific">Fasciola hepatica</name>
    <name type="common">Liver fluke</name>
    <dbReference type="NCBI Taxonomy" id="6192"/>
    <lineage>
        <taxon>Eukaryota</taxon>
        <taxon>Metazoa</taxon>
        <taxon>Spiralia</taxon>
        <taxon>Lophotrochozoa</taxon>
        <taxon>Platyhelminthes</taxon>
        <taxon>Trematoda</taxon>
        <taxon>Digenea</taxon>
        <taxon>Plagiorchiida</taxon>
        <taxon>Echinostomata</taxon>
        <taxon>Echinostomatoidea</taxon>
        <taxon>Fasciolidae</taxon>
        <taxon>Fasciola</taxon>
    </lineage>
</organism>
<name>A0A4E0RAM1_FASHE</name>
<gene>
    <name evidence="1" type="ORF">D915_010863</name>
</gene>
<dbReference type="AlphaFoldDB" id="A0A4E0RAM1"/>
<reference evidence="1" key="1">
    <citation type="submission" date="2019-03" db="EMBL/GenBank/DDBJ databases">
        <title>Improved annotation for the trematode Fasciola hepatica.</title>
        <authorList>
            <person name="Choi Y.-J."/>
            <person name="Martin J."/>
            <person name="Mitreva M."/>
        </authorList>
    </citation>
    <scope>NUCLEOTIDE SEQUENCE [LARGE SCALE GENOMIC DNA]</scope>
</reference>
<accession>A0A4E0RAM1</accession>
<comment type="caution">
    <text evidence="1">The sequence shown here is derived from an EMBL/GenBank/DDBJ whole genome shotgun (WGS) entry which is preliminary data.</text>
</comment>
<protein>
    <submittedName>
        <fullName evidence="1">Uncharacterized protein</fullName>
    </submittedName>
</protein>
<proteinExistence type="predicted"/>
<dbReference type="EMBL" id="JXXN02009793">
    <property type="protein sequence ID" value="THD18597.1"/>
    <property type="molecule type" value="Genomic_DNA"/>
</dbReference>
<keyword evidence="2" id="KW-1185">Reference proteome</keyword>
<dbReference type="Proteomes" id="UP000230066">
    <property type="component" value="Unassembled WGS sequence"/>
</dbReference>
<sequence>MHLHGHGYAIGLSLCYDQWIFNRESKTPVLCQHAFVFQLILQVDSSLIQGNLRLPLRMYTNKSSQSKFTGIHISDF</sequence>